<proteinExistence type="predicted"/>
<dbReference type="InterPro" id="IPR007485">
    <property type="entry name" value="LPS_assembly_LptE"/>
</dbReference>
<dbReference type="Pfam" id="PF04390">
    <property type="entry name" value="LptE"/>
    <property type="match status" value="1"/>
</dbReference>
<dbReference type="RefSeq" id="WP_345932685.1">
    <property type="nucleotide sequence ID" value="NZ_JBBKTV010000003.1"/>
</dbReference>
<keyword evidence="2" id="KW-1185">Reference proteome</keyword>
<organism evidence="1 2">
    <name type="scientific">Tistrella arctica</name>
    <dbReference type="NCBI Taxonomy" id="3133430"/>
    <lineage>
        <taxon>Bacteria</taxon>
        <taxon>Pseudomonadati</taxon>
        <taxon>Pseudomonadota</taxon>
        <taxon>Alphaproteobacteria</taxon>
        <taxon>Geminicoccales</taxon>
        <taxon>Geminicoccaceae</taxon>
        <taxon>Tistrella</taxon>
    </lineage>
</organism>
<dbReference type="EMBL" id="JBBKTW010000002">
    <property type="protein sequence ID" value="MEN2987964.1"/>
    <property type="molecule type" value="Genomic_DNA"/>
</dbReference>
<dbReference type="Proteomes" id="UP001413721">
    <property type="component" value="Unassembled WGS sequence"/>
</dbReference>
<sequence>MLAVVAALALGACGFRPLYAPASSGADVTRALAAVSVSPVPDRAGQIYRNTLERLLAGKGDVEPNRYRLDSGIEISETGLAINEDATASRYNVTVKVVYRLVAVRAGENNADLLLSDGTVSQINSYNQITAPYAILVSRQDAIERALEEAAREVQIRLAIYFDQNPA</sequence>
<keyword evidence="1" id="KW-0449">Lipoprotein</keyword>
<accession>A0ABU9YGN9</accession>
<protein>
    <submittedName>
        <fullName evidence="1">LPS assembly lipoprotein LptE</fullName>
    </submittedName>
</protein>
<evidence type="ECO:0000313" key="2">
    <source>
        <dbReference type="Proteomes" id="UP001413721"/>
    </source>
</evidence>
<gene>
    <name evidence="1" type="primary">lptE</name>
    <name evidence="1" type="ORF">WG926_06590</name>
</gene>
<comment type="caution">
    <text evidence="1">The sequence shown here is derived from an EMBL/GenBank/DDBJ whole genome shotgun (WGS) entry which is preliminary data.</text>
</comment>
<reference evidence="1 2" key="1">
    <citation type="submission" date="2024-03" db="EMBL/GenBank/DDBJ databases">
        <title>High-quality draft genome sequencing of Tistrella sp. BH-R2-4.</title>
        <authorList>
            <person name="Dong C."/>
        </authorList>
    </citation>
    <scope>NUCLEOTIDE SEQUENCE [LARGE SCALE GENOMIC DNA]</scope>
    <source>
        <strain evidence="1 2">BH-R2-4</strain>
    </source>
</reference>
<dbReference type="Gene3D" id="3.30.160.150">
    <property type="entry name" value="Lipoprotein like domain"/>
    <property type="match status" value="1"/>
</dbReference>
<name>A0ABU9YGN9_9PROT</name>
<evidence type="ECO:0000313" key="1">
    <source>
        <dbReference type="EMBL" id="MEN2987964.1"/>
    </source>
</evidence>